<dbReference type="EMBL" id="JARPOI010000006">
    <property type="protein sequence ID" value="KAJ9178737.1"/>
    <property type="molecule type" value="Genomic_DNA"/>
</dbReference>
<gene>
    <name evidence="1" type="ORF">P3X46_010596</name>
</gene>
<sequence>MAPNLAIDYPYKCRPSTLLNSLFMSTLNVAAKTLVSVASNLKIEQSEKWRPSDHLRFVVMLVTWVTVWVFRVLMDLFPSVMTFSPNYLLLGRPSSVGSSTFALPAPSSSATALPASAASLDLLLQDDFDGPSVQALGRALTHILALMNEIPATSRKYQFAMAMGDQIMNGNSRVGHVLLYRSIQQPHASDGSGAWISRFIRALPLGSYISSYLKGLNCCIRSVTQTVRKGTLALLLEKNSQLDGGGVVYERADDVVAEKLAQELLWITNKLRTYGALNEAMVQWSYASSLASLAFSANPRVQGYIVKISAILIGDLSGNNKVEVSTQVKFRLLVLWIPLICYANNGLAMNEAISTLPPMDQEVFLINWLQDFTLCASDWPNLQVSYDRWCRCNRQLAQ</sequence>
<evidence type="ECO:0000313" key="2">
    <source>
        <dbReference type="Proteomes" id="UP001174677"/>
    </source>
</evidence>
<reference evidence="1" key="1">
    <citation type="journal article" date="2023" name="Plant Biotechnol. J.">
        <title>Chromosome-level wild Hevea brasiliensis genome provides new tools for genomic-assisted breeding and valuable loci to elevate rubber yield.</title>
        <authorList>
            <person name="Cheng H."/>
            <person name="Song X."/>
            <person name="Hu Y."/>
            <person name="Wu T."/>
            <person name="Yang Q."/>
            <person name="An Z."/>
            <person name="Feng S."/>
            <person name="Deng Z."/>
            <person name="Wu W."/>
            <person name="Zeng X."/>
            <person name="Tu M."/>
            <person name="Wang X."/>
            <person name="Huang H."/>
        </authorList>
    </citation>
    <scope>NUCLEOTIDE SEQUENCE</scope>
    <source>
        <strain evidence="1">MT/VB/25A 57/8</strain>
    </source>
</reference>
<protein>
    <submittedName>
        <fullName evidence="1">Uncharacterized protein</fullName>
    </submittedName>
</protein>
<dbReference type="PANTHER" id="PTHR31060:SF31">
    <property type="entry name" value="BTB_POZ DOMAIN PROTEIN"/>
    <property type="match status" value="1"/>
</dbReference>
<evidence type="ECO:0000313" key="1">
    <source>
        <dbReference type="EMBL" id="KAJ9178737.1"/>
    </source>
</evidence>
<accession>A0ABQ9MGY6</accession>
<keyword evidence="2" id="KW-1185">Reference proteome</keyword>
<dbReference type="Proteomes" id="UP001174677">
    <property type="component" value="Chromosome 6"/>
</dbReference>
<dbReference type="PANTHER" id="PTHR31060">
    <property type="entry name" value="OSJNBA0011J08.25 PROTEIN-RELATED"/>
    <property type="match status" value="1"/>
</dbReference>
<dbReference type="InterPro" id="IPR038920">
    <property type="entry name" value="At3g05675-like"/>
</dbReference>
<name>A0ABQ9MGY6_HEVBR</name>
<comment type="caution">
    <text evidence="1">The sequence shown here is derived from an EMBL/GenBank/DDBJ whole genome shotgun (WGS) entry which is preliminary data.</text>
</comment>
<organism evidence="1 2">
    <name type="scientific">Hevea brasiliensis</name>
    <name type="common">Para rubber tree</name>
    <name type="synonym">Siphonia brasiliensis</name>
    <dbReference type="NCBI Taxonomy" id="3981"/>
    <lineage>
        <taxon>Eukaryota</taxon>
        <taxon>Viridiplantae</taxon>
        <taxon>Streptophyta</taxon>
        <taxon>Embryophyta</taxon>
        <taxon>Tracheophyta</taxon>
        <taxon>Spermatophyta</taxon>
        <taxon>Magnoliopsida</taxon>
        <taxon>eudicotyledons</taxon>
        <taxon>Gunneridae</taxon>
        <taxon>Pentapetalae</taxon>
        <taxon>rosids</taxon>
        <taxon>fabids</taxon>
        <taxon>Malpighiales</taxon>
        <taxon>Euphorbiaceae</taxon>
        <taxon>Crotonoideae</taxon>
        <taxon>Micrandreae</taxon>
        <taxon>Hevea</taxon>
    </lineage>
</organism>
<proteinExistence type="predicted"/>